<evidence type="ECO:0000313" key="2">
    <source>
        <dbReference type="EMBL" id="QEO16179.1"/>
    </source>
</evidence>
<dbReference type="SUPFAM" id="SSF52402">
    <property type="entry name" value="Adenine nucleotide alpha hydrolases-like"/>
    <property type="match status" value="1"/>
</dbReference>
<dbReference type="Gene3D" id="3.40.50.620">
    <property type="entry name" value="HUPs"/>
    <property type="match status" value="1"/>
</dbReference>
<accession>A0A5C1YLV2</accession>
<gene>
    <name evidence="2" type="ORF">FLP10_09595</name>
</gene>
<dbReference type="Pfam" id="PF00582">
    <property type="entry name" value="Usp"/>
    <property type="match status" value="1"/>
</dbReference>
<name>A0A5C1YLV2_9MICO</name>
<dbReference type="EMBL" id="CP043505">
    <property type="protein sequence ID" value="QEO16179.1"/>
    <property type="molecule type" value="Genomic_DNA"/>
</dbReference>
<proteinExistence type="predicted"/>
<organism evidence="2 3">
    <name type="scientific">Agromyces intestinalis</name>
    <dbReference type="NCBI Taxonomy" id="2592652"/>
    <lineage>
        <taxon>Bacteria</taxon>
        <taxon>Bacillati</taxon>
        <taxon>Actinomycetota</taxon>
        <taxon>Actinomycetes</taxon>
        <taxon>Micrococcales</taxon>
        <taxon>Microbacteriaceae</taxon>
        <taxon>Agromyces</taxon>
    </lineage>
</organism>
<dbReference type="KEGG" id="ail:FLP10_09595"/>
<sequence length="183" mass="19276">MDAALRRRGDPVTGRTATVVVGVTSHQPDVVVRQAASLAAALHARLVCAAVDPGHYVVEEHPDGSVHSLAVDPDAGDLEPADGALFDPDLLSRLHALLDPLDLTWEPRALAGDPTRALAHLAEAIDAAMIVVGTREPGVRGTLREFFSGSVAAHLAHRQHRPVLVVPIAPVGFADDVPWDSTT</sequence>
<dbReference type="InterPro" id="IPR014729">
    <property type="entry name" value="Rossmann-like_a/b/a_fold"/>
</dbReference>
<dbReference type="Proteomes" id="UP000324678">
    <property type="component" value="Chromosome"/>
</dbReference>
<protein>
    <submittedName>
        <fullName evidence="2">Universal stress protein</fullName>
    </submittedName>
</protein>
<evidence type="ECO:0000313" key="3">
    <source>
        <dbReference type="Proteomes" id="UP000324678"/>
    </source>
</evidence>
<dbReference type="AlphaFoldDB" id="A0A5C1YLV2"/>
<feature type="domain" description="UspA" evidence="1">
    <location>
        <begin position="18"/>
        <end position="167"/>
    </location>
</feature>
<evidence type="ECO:0000259" key="1">
    <source>
        <dbReference type="Pfam" id="PF00582"/>
    </source>
</evidence>
<dbReference type="OrthoDB" id="3213322at2"/>
<keyword evidence="3" id="KW-1185">Reference proteome</keyword>
<dbReference type="InterPro" id="IPR006016">
    <property type="entry name" value="UspA"/>
</dbReference>
<reference evidence="2 3" key="1">
    <citation type="submission" date="2019-09" db="EMBL/GenBank/DDBJ databases">
        <title>Genome sequencing of strain KACC 19306.</title>
        <authorList>
            <person name="Heo J."/>
            <person name="Kim S.-J."/>
            <person name="Kim J.-S."/>
            <person name="Hong S.-B."/>
            <person name="Kwon S.-W."/>
        </authorList>
    </citation>
    <scope>NUCLEOTIDE SEQUENCE [LARGE SCALE GENOMIC DNA]</scope>
    <source>
        <strain evidence="2 3">KACC 19306</strain>
    </source>
</reference>